<reference evidence="2" key="1">
    <citation type="journal article" date="2008" name="PLoS ONE">
        <title>Survival in nuclear waste, extreme resistance, and potential applications gleaned from the genome sequence of Kineococcus radiotolerans SRS30216.</title>
        <authorList>
            <person name="Bagwell C.E."/>
            <person name="Bhat S."/>
            <person name="Hawkins G.M."/>
            <person name="Smith B.W."/>
            <person name="Biswas T."/>
            <person name="Hoover T.R."/>
            <person name="Saunders E."/>
            <person name="Han C.S."/>
            <person name="Tsodikov O.V."/>
            <person name="Shimkets L.J."/>
        </authorList>
    </citation>
    <scope>NUCLEOTIDE SEQUENCE [LARGE SCALE GENOMIC DNA]</scope>
    <source>
        <strain evidence="2">ATCC BAA-149 / DSM 14245 / SRS30216</strain>
    </source>
</reference>
<protein>
    <recommendedName>
        <fullName evidence="3">Mini-circle protein</fullName>
    </recommendedName>
</protein>
<dbReference type="EMBL" id="CP000750">
    <property type="protein sequence ID" value="ABS03828.1"/>
    <property type="molecule type" value="Genomic_DNA"/>
</dbReference>
<dbReference type="HOGENOM" id="CLU_097062_2_1_11"/>
<dbReference type="eggNOG" id="COG2318">
    <property type="taxonomic scope" value="Bacteria"/>
</dbReference>
<dbReference type="SUPFAM" id="SSF109854">
    <property type="entry name" value="DinB/YfiT-like putative metalloenzymes"/>
    <property type="match status" value="1"/>
</dbReference>
<organism evidence="1 2">
    <name type="scientific">Kineococcus radiotolerans (strain ATCC BAA-149 / DSM 14245 / SRS30216)</name>
    <dbReference type="NCBI Taxonomy" id="266940"/>
    <lineage>
        <taxon>Bacteria</taxon>
        <taxon>Bacillati</taxon>
        <taxon>Actinomycetota</taxon>
        <taxon>Actinomycetes</taxon>
        <taxon>Kineosporiales</taxon>
        <taxon>Kineosporiaceae</taxon>
        <taxon>Kineococcus</taxon>
    </lineage>
</organism>
<accession>A6WAI9</accession>
<evidence type="ECO:0000313" key="1">
    <source>
        <dbReference type="EMBL" id="ABS03828.1"/>
    </source>
</evidence>
<dbReference type="KEGG" id="kra:Krad_2348"/>
<name>A6WAI9_KINRD</name>
<dbReference type="Pfam" id="PF04978">
    <property type="entry name" value="MST"/>
    <property type="match status" value="1"/>
</dbReference>
<evidence type="ECO:0000313" key="2">
    <source>
        <dbReference type="Proteomes" id="UP000001116"/>
    </source>
</evidence>
<gene>
    <name evidence="1" type="ordered locus">Krad_2348</name>
</gene>
<dbReference type="InterPro" id="IPR007061">
    <property type="entry name" value="MST-like"/>
</dbReference>
<evidence type="ECO:0008006" key="3">
    <source>
        <dbReference type="Google" id="ProtNLM"/>
    </source>
</evidence>
<proteinExistence type="predicted"/>
<dbReference type="STRING" id="266940.Krad_2348"/>
<sequence>MTEVLETDPVADMNAGPHESSADIVAFYGRARAAFDAVIAEHGIEDVGTAWFGDQVSLRRVLIGLVEETARHAGHMDILRELIDGAAGSHRPD</sequence>
<dbReference type="AlphaFoldDB" id="A6WAI9"/>
<dbReference type="InterPro" id="IPR034660">
    <property type="entry name" value="DinB/YfiT-like"/>
</dbReference>
<keyword evidence="2" id="KW-1185">Reference proteome</keyword>
<dbReference type="Proteomes" id="UP000001116">
    <property type="component" value="Chromosome"/>
</dbReference>
<dbReference type="Gene3D" id="1.20.120.450">
    <property type="entry name" value="dinb family like domain"/>
    <property type="match status" value="1"/>
</dbReference>